<sequence length="136" mass="16454">MTICRYIFIIFIILLIFILIFAFLLYLFLAKETAYYYCDEICITIIQHHQGRDTFFRIYDGIIISRNAYLIVPYAEYPLETYIYIKREKNNGKIIVENFTEPVKYKGVLNNVDFHVSSYDSNEIKYRDLRYSYLIF</sequence>
<evidence type="ECO:0000313" key="3">
    <source>
        <dbReference type="Proteomes" id="UP000092671"/>
    </source>
</evidence>
<feature type="transmembrane region" description="Helical" evidence="1">
    <location>
        <begin position="6"/>
        <end position="29"/>
    </location>
</feature>
<proteinExistence type="predicted"/>
<keyword evidence="1" id="KW-0472">Membrane</keyword>
<evidence type="ECO:0000313" key="2">
    <source>
        <dbReference type="EMBL" id="OBX49721.1"/>
    </source>
</evidence>
<gene>
    <name evidence="2" type="ORF">A9Z60_10140</name>
</gene>
<dbReference type="AlphaFoldDB" id="A0A1B8PJA5"/>
<comment type="caution">
    <text evidence="2">The sequence shown here is derived from an EMBL/GenBank/DDBJ whole genome shotgun (WGS) entry which is preliminary data.</text>
</comment>
<protein>
    <submittedName>
        <fullName evidence="2">Uncharacterized protein</fullName>
    </submittedName>
</protein>
<organism evidence="2 3">
    <name type="scientific">Moraxella nonliquefaciens</name>
    <dbReference type="NCBI Taxonomy" id="478"/>
    <lineage>
        <taxon>Bacteria</taxon>
        <taxon>Pseudomonadati</taxon>
        <taxon>Pseudomonadota</taxon>
        <taxon>Gammaproteobacteria</taxon>
        <taxon>Moraxellales</taxon>
        <taxon>Moraxellaceae</taxon>
        <taxon>Moraxella</taxon>
    </lineage>
</organism>
<reference evidence="2 3" key="1">
    <citation type="submission" date="2016-06" db="EMBL/GenBank/DDBJ databases">
        <title>Draft genome of Moraxella nonliquefaciens CCUG 60284.</title>
        <authorList>
            <person name="Salva-Serra F."/>
            <person name="Engstrom-Jakobsson H."/>
            <person name="Thorell K."/>
            <person name="Gonzales-Siles L."/>
            <person name="Karlsson R."/>
            <person name="Boulund F."/>
            <person name="Engstrand L."/>
            <person name="Kristiansson E."/>
            <person name="Moore E."/>
        </authorList>
    </citation>
    <scope>NUCLEOTIDE SEQUENCE [LARGE SCALE GENOMIC DNA]</scope>
    <source>
        <strain evidence="2 3">CCUG 60284</strain>
    </source>
</reference>
<keyword evidence="1" id="KW-0812">Transmembrane</keyword>
<accession>A0A1B8PJA5</accession>
<keyword evidence="1" id="KW-1133">Transmembrane helix</keyword>
<dbReference type="EMBL" id="LZDN01000028">
    <property type="protein sequence ID" value="OBX49721.1"/>
    <property type="molecule type" value="Genomic_DNA"/>
</dbReference>
<name>A0A1B8PJA5_MORNO</name>
<evidence type="ECO:0000256" key="1">
    <source>
        <dbReference type="SAM" id="Phobius"/>
    </source>
</evidence>
<dbReference type="Proteomes" id="UP000092671">
    <property type="component" value="Unassembled WGS sequence"/>
</dbReference>